<comment type="caution">
    <text evidence="1">The sequence shown here is derived from an EMBL/GenBank/DDBJ whole genome shotgun (WGS) entry which is preliminary data.</text>
</comment>
<sequence>MLRKNLFFAKRNKCDFGKQSVEYLGHIISVQSVATNPSKVECMKSWPLPEDVKGLRGFLGLTVYYRKFVKNYGTISRLLTELLKKDGFSRTEHATVLLNRLRQL</sequence>
<reference evidence="1" key="2">
    <citation type="journal article" date="2024" name="Plant">
        <title>Genomic evolution and insights into agronomic trait innovations of Sesamum species.</title>
        <authorList>
            <person name="Miao H."/>
            <person name="Wang L."/>
            <person name="Qu L."/>
            <person name="Liu H."/>
            <person name="Sun Y."/>
            <person name="Le M."/>
            <person name="Wang Q."/>
            <person name="Wei S."/>
            <person name="Zheng Y."/>
            <person name="Lin W."/>
            <person name="Duan Y."/>
            <person name="Cao H."/>
            <person name="Xiong S."/>
            <person name="Wang X."/>
            <person name="Wei L."/>
            <person name="Li C."/>
            <person name="Ma Q."/>
            <person name="Ju M."/>
            <person name="Zhao R."/>
            <person name="Li G."/>
            <person name="Mu C."/>
            <person name="Tian Q."/>
            <person name="Mei H."/>
            <person name="Zhang T."/>
            <person name="Gao T."/>
            <person name="Zhang H."/>
        </authorList>
    </citation>
    <scope>NUCLEOTIDE SEQUENCE</scope>
    <source>
        <strain evidence="1">KEN1</strain>
    </source>
</reference>
<accession>A0AAW2VYZ1</accession>
<dbReference type="InterPro" id="IPR043128">
    <property type="entry name" value="Rev_trsase/Diguanyl_cyclase"/>
</dbReference>
<evidence type="ECO:0000313" key="1">
    <source>
        <dbReference type="EMBL" id="KAL0434273.1"/>
    </source>
</evidence>
<organism evidence="1">
    <name type="scientific">Sesamum latifolium</name>
    <dbReference type="NCBI Taxonomy" id="2727402"/>
    <lineage>
        <taxon>Eukaryota</taxon>
        <taxon>Viridiplantae</taxon>
        <taxon>Streptophyta</taxon>
        <taxon>Embryophyta</taxon>
        <taxon>Tracheophyta</taxon>
        <taxon>Spermatophyta</taxon>
        <taxon>Magnoliopsida</taxon>
        <taxon>eudicotyledons</taxon>
        <taxon>Gunneridae</taxon>
        <taxon>Pentapetalae</taxon>
        <taxon>asterids</taxon>
        <taxon>lamiids</taxon>
        <taxon>Lamiales</taxon>
        <taxon>Pedaliaceae</taxon>
        <taxon>Sesamum</taxon>
    </lineage>
</organism>
<dbReference type="Gene3D" id="3.30.70.270">
    <property type="match status" value="2"/>
</dbReference>
<dbReference type="InterPro" id="IPR043502">
    <property type="entry name" value="DNA/RNA_pol_sf"/>
</dbReference>
<dbReference type="EMBL" id="JACGWN010000009">
    <property type="protein sequence ID" value="KAL0434273.1"/>
    <property type="molecule type" value="Genomic_DNA"/>
</dbReference>
<dbReference type="InterPro" id="IPR050951">
    <property type="entry name" value="Retrovirus_Pol_polyprotein"/>
</dbReference>
<reference evidence="1" key="1">
    <citation type="submission" date="2020-06" db="EMBL/GenBank/DDBJ databases">
        <authorList>
            <person name="Li T."/>
            <person name="Hu X."/>
            <person name="Zhang T."/>
            <person name="Song X."/>
            <person name="Zhang H."/>
            <person name="Dai N."/>
            <person name="Sheng W."/>
            <person name="Hou X."/>
            <person name="Wei L."/>
        </authorList>
    </citation>
    <scope>NUCLEOTIDE SEQUENCE</scope>
    <source>
        <strain evidence="1">KEN1</strain>
        <tissue evidence="1">Leaf</tissue>
    </source>
</reference>
<dbReference type="PANTHER" id="PTHR37984:SF5">
    <property type="entry name" value="PROTEIN NYNRIN-LIKE"/>
    <property type="match status" value="1"/>
</dbReference>
<gene>
    <name evidence="1" type="ORF">Slati_2761600</name>
</gene>
<dbReference type="AlphaFoldDB" id="A0AAW2VYZ1"/>
<protein>
    <submittedName>
        <fullName evidence="1">Mitochondrial protein</fullName>
    </submittedName>
</protein>
<name>A0AAW2VYZ1_9LAMI</name>
<proteinExistence type="predicted"/>
<dbReference type="PANTHER" id="PTHR37984">
    <property type="entry name" value="PROTEIN CBG26694"/>
    <property type="match status" value="1"/>
</dbReference>
<dbReference type="SUPFAM" id="SSF56672">
    <property type="entry name" value="DNA/RNA polymerases"/>
    <property type="match status" value="1"/>
</dbReference>